<feature type="coiled-coil region" evidence="1">
    <location>
        <begin position="29"/>
        <end position="275"/>
    </location>
</feature>
<dbReference type="RefSeq" id="XP_015261496.1">
    <property type="nucleotide sequence ID" value="XM_015406010.1"/>
</dbReference>
<dbReference type="PANTHER" id="PTHR18871">
    <property type="entry name" value="CENTROSOMAL PROTEIN OF 112 KDA"/>
    <property type="match status" value="1"/>
</dbReference>
<reference evidence="3" key="1">
    <citation type="submission" date="2025-08" db="UniProtKB">
        <authorList>
            <consortium name="RefSeq"/>
        </authorList>
    </citation>
    <scope>IDENTIFICATION</scope>
</reference>
<proteinExistence type="predicted"/>
<keyword evidence="2" id="KW-1185">Reference proteome</keyword>
<dbReference type="GeneID" id="107105955"/>
<feature type="coiled-coil region" evidence="1">
    <location>
        <begin position="389"/>
        <end position="492"/>
    </location>
</feature>
<protein>
    <submittedName>
        <fullName evidence="3">Centrosomal protein of 112 kDa</fullName>
    </submittedName>
</protein>
<feature type="coiled-coil region" evidence="1">
    <location>
        <begin position="662"/>
        <end position="696"/>
    </location>
</feature>
<accession>A0ABM1JJ59</accession>
<organism evidence="2 3">
    <name type="scientific">Gekko japonicus</name>
    <name type="common">Schlegel's Japanese gecko</name>
    <dbReference type="NCBI Taxonomy" id="146911"/>
    <lineage>
        <taxon>Eukaryota</taxon>
        <taxon>Metazoa</taxon>
        <taxon>Chordata</taxon>
        <taxon>Craniata</taxon>
        <taxon>Vertebrata</taxon>
        <taxon>Euteleostomi</taxon>
        <taxon>Lepidosauria</taxon>
        <taxon>Squamata</taxon>
        <taxon>Bifurcata</taxon>
        <taxon>Gekkota</taxon>
        <taxon>Gekkonidae</taxon>
        <taxon>Gekkoninae</taxon>
        <taxon>Gekko</taxon>
    </lineage>
</organism>
<feature type="coiled-coil region" evidence="1">
    <location>
        <begin position="531"/>
        <end position="612"/>
    </location>
</feature>
<name>A0ABM1JJ59_GEKJA</name>
<evidence type="ECO:0000313" key="3">
    <source>
        <dbReference type="RefSeq" id="XP_015261496.1"/>
    </source>
</evidence>
<dbReference type="PANTHER" id="PTHR18871:SF2">
    <property type="entry name" value="CENTROSOMAL PROTEIN OF 112 KDA"/>
    <property type="match status" value="1"/>
</dbReference>
<dbReference type="InterPro" id="IPR055310">
    <property type="entry name" value="CEP112"/>
</dbReference>
<evidence type="ECO:0000256" key="1">
    <source>
        <dbReference type="SAM" id="Coils"/>
    </source>
</evidence>
<evidence type="ECO:0000313" key="2">
    <source>
        <dbReference type="Proteomes" id="UP000694871"/>
    </source>
</evidence>
<feature type="coiled-coil region" evidence="1">
    <location>
        <begin position="306"/>
        <end position="336"/>
    </location>
</feature>
<dbReference type="Proteomes" id="UP000694871">
    <property type="component" value="Unplaced"/>
</dbReference>
<sequence>MKTKMMEARIHEEKLKLQQKHDSDVQKILERKNNEIEVLKALYKTKQNEAEGTIRKLEKKVQTLVRESQVIREAKEKQIVELKKLCEQSTESLNNEWEKRLHNAVAEMEKEKFDLQKKHTENIQELLEDTTARLSKMEAEYLAQKKATNQMVKELETRVHQLTMEAESSNLQHQKLSQEKTDLEQLYRAACTELQDAKTRCNSLQKERERIVQDWEQNIQQLQGKYDADLNFMKQEHALSAARASDVIEELEQCISQLKQQLVESEHQRHQQLRDQEQMFLQEKIHLERSHESKVHGLQNDFDKERADSHKIIRRLEDILKEKEEESTRVEEAQRLRAQQADAALEEFKRRVELNSEKAYAEMKEQMGKVEADLSRSKSLREKQSKEFSWQLEELKQRYEQQIVELKLEHEQEKTHLFQQHNTEKDCLVQDHEWEIEKLEKQLRAAMTEHDNKTLEFRKRDAQIICDMEAQIHALREELIQVNAQRKKQLAELSLIREEEKQRISQDHEAAMNKLRADSEKIMLDLKKTSAAETEMALEKANNRLKQIEKEYSQKLAKSAQIIAELKTTISSLTEESNQQQLAAERHLQDVLQKFEDEKKQLIRDNDRAIKGWQDEIEKYCSHIRLAEKKLQHRDLETLQQMNSIRQEYETKLKGLMPASLRQELEDTIISLKSQVTFLQKRASVLQEELNAYRTRR</sequence>
<gene>
    <name evidence="3" type="primary">CEP112</name>
</gene>
<keyword evidence="1" id="KW-0175">Coiled coil</keyword>